<evidence type="ECO:0000256" key="1">
    <source>
        <dbReference type="ARBA" id="ARBA00004196"/>
    </source>
</evidence>
<dbReference type="GO" id="GO:0017004">
    <property type="term" value="P:cytochrome complex assembly"/>
    <property type="evidence" value="ECO:0007669"/>
    <property type="project" value="UniProtKB-KW"/>
</dbReference>
<dbReference type="RefSeq" id="WP_128145538.1">
    <property type="nucleotide sequence ID" value="NZ_UGRU01000001.1"/>
</dbReference>
<organism evidence="8 9">
    <name type="scientific">Nocardia africana</name>
    <dbReference type="NCBI Taxonomy" id="134964"/>
    <lineage>
        <taxon>Bacteria</taxon>
        <taxon>Bacillati</taxon>
        <taxon>Actinomycetota</taxon>
        <taxon>Actinomycetes</taxon>
        <taxon>Mycobacteriales</taxon>
        <taxon>Nocardiaceae</taxon>
        <taxon>Nocardia</taxon>
    </lineage>
</organism>
<dbReference type="SUPFAM" id="SSF52833">
    <property type="entry name" value="Thioredoxin-like"/>
    <property type="match status" value="1"/>
</dbReference>
<dbReference type="InterPro" id="IPR017937">
    <property type="entry name" value="Thioredoxin_CS"/>
</dbReference>
<dbReference type="InterPro" id="IPR000866">
    <property type="entry name" value="AhpC/TSA"/>
</dbReference>
<dbReference type="PANTHER" id="PTHR42852:SF6">
    <property type="entry name" value="THIOL:DISULFIDE INTERCHANGE PROTEIN DSBE"/>
    <property type="match status" value="1"/>
</dbReference>
<proteinExistence type="predicted"/>
<evidence type="ECO:0000256" key="6">
    <source>
        <dbReference type="SAM" id="SignalP"/>
    </source>
</evidence>
<keyword evidence="3" id="KW-0812">Transmembrane</keyword>
<keyword evidence="3" id="KW-0735">Signal-anchor</keyword>
<protein>
    <submittedName>
        <fullName evidence="8">Thiol-disulfide oxidoreductase resA</fullName>
    </submittedName>
</protein>
<gene>
    <name evidence="8" type="primary">resA_1</name>
    <name evidence="8" type="ORF">NCTC13184_06039</name>
</gene>
<dbReference type="Gene3D" id="3.40.30.10">
    <property type="entry name" value="Glutaredoxin"/>
    <property type="match status" value="1"/>
</dbReference>
<evidence type="ECO:0000256" key="5">
    <source>
        <dbReference type="ARBA" id="ARBA00023284"/>
    </source>
</evidence>
<dbReference type="InterPro" id="IPR036249">
    <property type="entry name" value="Thioredoxin-like_sf"/>
</dbReference>
<dbReference type="PROSITE" id="PS51352">
    <property type="entry name" value="THIOREDOXIN_2"/>
    <property type="match status" value="1"/>
</dbReference>
<feature type="chain" id="PRO_5039598807" evidence="6">
    <location>
        <begin position="22"/>
        <end position="203"/>
    </location>
</feature>
<dbReference type="InterPro" id="IPR050553">
    <property type="entry name" value="Thioredoxin_ResA/DsbE_sf"/>
</dbReference>
<keyword evidence="6" id="KW-0732">Signal</keyword>
<feature type="domain" description="Thioredoxin" evidence="7">
    <location>
        <begin position="46"/>
        <end position="201"/>
    </location>
</feature>
<dbReference type="GO" id="GO:0030313">
    <property type="term" value="C:cell envelope"/>
    <property type="evidence" value="ECO:0007669"/>
    <property type="project" value="UniProtKB-SubCell"/>
</dbReference>
<dbReference type="PANTHER" id="PTHR42852">
    <property type="entry name" value="THIOL:DISULFIDE INTERCHANGE PROTEIN DSBE"/>
    <property type="match status" value="1"/>
</dbReference>
<feature type="signal peptide" evidence="6">
    <location>
        <begin position="1"/>
        <end position="21"/>
    </location>
</feature>
<dbReference type="Pfam" id="PF00578">
    <property type="entry name" value="AhpC-TSA"/>
    <property type="match status" value="1"/>
</dbReference>
<sequence length="203" mass="21426">MSRRLRILASAALTAATLIVAACGTTGKIAATKTTEVPHGTFDFVSSGGNPAHYYDPPSARGTIGDLSGPDVVRDTTIHVSDFPGKVVVVNMWGSWCAPCRAEIPGLQQAFAQTQAAGVQFLGVDVRDLRSAATAFISDRAVTYPSIFDPDMTTLGALGAHYPTSVVPTTVVLDRRHRVAAGFIEPLRPDVLVPTVQRLAAEP</sequence>
<dbReference type="CDD" id="cd02966">
    <property type="entry name" value="TlpA_like_family"/>
    <property type="match status" value="1"/>
</dbReference>
<dbReference type="GO" id="GO:0016491">
    <property type="term" value="F:oxidoreductase activity"/>
    <property type="evidence" value="ECO:0007669"/>
    <property type="project" value="InterPro"/>
</dbReference>
<dbReference type="Proteomes" id="UP000255082">
    <property type="component" value="Unassembled WGS sequence"/>
</dbReference>
<reference evidence="8 9" key="1">
    <citation type="submission" date="2018-06" db="EMBL/GenBank/DDBJ databases">
        <authorList>
            <consortium name="Pathogen Informatics"/>
            <person name="Doyle S."/>
        </authorList>
    </citation>
    <scope>NUCLEOTIDE SEQUENCE [LARGE SCALE GENOMIC DNA]</scope>
    <source>
        <strain evidence="8 9">NCTC13184</strain>
    </source>
</reference>
<dbReference type="EMBL" id="UGRU01000001">
    <property type="protein sequence ID" value="SUA47498.1"/>
    <property type="molecule type" value="Genomic_DNA"/>
</dbReference>
<dbReference type="InterPro" id="IPR013766">
    <property type="entry name" value="Thioredoxin_domain"/>
</dbReference>
<evidence type="ECO:0000256" key="3">
    <source>
        <dbReference type="ARBA" id="ARBA00022968"/>
    </source>
</evidence>
<evidence type="ECO:0000256" key="2">
    <source>
        <dbReference type="ARBA" id="ARBA00022748"/>
    </source>
</evidence>
<evidence type="ECO:0000313" key="9">
    <source>
        <dbReference type="Proteomes" id="UP000255082"/>
    </source>
</evidence>
<dbReference type="PROSITE" id="PS00194">
    <property type="entry name" value="THIOREDOXIN_1"/>
    <property type="match status" value="1"/>
</dbReference>
<keyword evidence="5" id="KW-0676">Redox-active center</keyword>
<dbReference type="AlphaFoldDB" id="A0A378X225"/>
<dbReference type="GO" id="GO:0016209">
    <property type="term" value="F:antioxidant activity"/>
    <property type="evidence" value="ECO:0007669"/>
    <property type="project" value="InterPro"/>
</dbReference>
<keyword evidence="4" id="KW-1015">Disulfide bond</keyword>
<name>A0A378X225_9NOCA</name>
<evidence type="ECO:0000313" key="8">
    <source>
        <dbReference type="EMBL" id="SUA47498.1"/>
    </source>
</evidence>
<dbReference type="OrthoDB" id="9796554at2"/>
<accession>A0A378X225</accession>
<keyword evidence="2" id="KW-0201">Cytochrome c-type biogenesis</keyword>
<dbReference type="PROSITE" id="PS51257">
    <property type="entry name" value="PROKAR_LIPOPROTEIN"/>
    <property type="match status" value="1"/>
</dbReference>
<evidence type="ECO:0000259" key="7">
    <source>
        <dbReference type="PROSITE" id="PS51352"/>
    </source>
</evidence>
<comment type="subcellular location">
    <subcellularLocation>
        <location evidence="1">Cell envelope</location>
    </subcellularLocation>
</comment>
<evidence type="ECO:0000256" key="4">
    <source>
        <dbReference type="ARBA" id="ARBA00023157"/>
    </source>
</evidence>